<evidence type="ECO:0000313" key="3">
    <source>
        <dbReference type="Proteomes" id="UP000181976"/>
    </source>
</evidence>
<name>A0A1I1UFS5_9BACT</name>
<dbReference type="InterPro" id="IPR003695">
    <property type="entry name" value="Ppx_GppA_N"/>
</dbReference>
<feature type="domain" description="Ppx/GppA phosphatase N-terminal" evidence="1">
    <location>
        <begin position="23"/>
        <end position="309"/>
    </location>
</feature>
<dbReference type="FunCoup" id="A0A1I1UFS5">
    <property type="interactions" value="287"/>
</dbReference>
<dbReference type="PANTHER" id="PTHR30005">
    <property type="entry name" value="EXOPOLYPHOSPHATASE"/>
    <property type="match status" value="1"/>
</dbReference>
<dbReference type="STRING" id="385682.SAMN05444380_10165"/>
<accession>A0A1I1UFS5</accession>
<dbReference type="EMBL" id="FONA01000001">
    <property type="protein sequence ID" value="SFD69696.1"/>
    <property type="molecule type" value="Genomic_DNA"/>
</dbReference>
<dbReference type="Pfam" id="PF02541">
    <property type="entry name" value="Ppx-GppA"/>
    <property type="match status" value="1"/>
</dbReference>
<protein>
    <submittedName>
        <fullName evidence="2">Exopolyphosphatase / guanosine-5'-triphosphate,3'-diphosphate pyrophosphatase</fullName>
    </submittedName>
</protein>
<keyword evidence="3" id="KW-1185">Reference proteome</keyword>
<proteinExistence type="predicted"/>
<sequence length="313" mass="35139">MDHNRIAIIDLGTNTFNLLITEINPNKSYNILLESKYPAKLGQGGIHKSTITPEAMERGIDALKMHLITISEYQVDSIFCFATSAIRSANNGHVFVKRVKEELGLSIRIIQGDEEAQTIFDGVKQVFPLDENHVLIMDIGGGSIEFIIANRYGVAWKRSFEIGVTRLLEQFTPSDPITEDEIKAIQKHLKKELTSLCEAVKKFPVKKLVGSSGSFDTLAAILSKKYYPLLDISKLSTMLLDHERLLRLHSELIASDSDHRKVIPGMEPHRVDSIIPACIIIQYIIEELKIKEVWQCAFSLKEGAILQIISSQL</sequence>
<gene>
    <name evidence="2" type="ORF">SAMN05444380_10165</name>
</gene>
<dbReference type="Gene3D" id="3.30.420.40">
    <property type="match status" value="1"/>
</dbReference>
<dbReference type="AlphaFoldDB" id="A0A1I1UFS5"/>
<dbReference type="Proteomes" id="UP000181976">
    <property type="component" value="Unassembled WGS sequence"/>
</dbReference>
<dbReference type="GO" id="GO:0016462">
    <property type="term" value="F:pyrophosphatase activity"/>
    <property type="evidence" value="ECO:0007669"/>
    <property type="project" value="TreeGrafter"/>
</dbReference>
<dbReference type="OrthoDB" id="9814545at2"/>
<dbReference type="Gene3D" id="3.30.420.150">
    <property type="entry name" value="Exopolyphosphatase. Domain 2"/>
    <property type="match status" value="1"/>
</dbReference>
<dbReference type="InterPro" id="IPR043129">
    <property type="entry name" value="ATPase_NBD"/>
</dbReference>
<evidence type="ECO:0000313" key="2">
    <source>
        <dbReference type="EMBL" id="SFD69696.1"/>
    </source>
</evidence>
<organism evidence="2 3">
    <name type="scientific">Thermophagus xiamenensis</name>
    <dbReference type="NCBI Taxonomy" id="385682"/>
    <lineage>
        <taxon>Bacteria</taxon>
        <taxon>Pseudomonadati</taxon>
        <taxon>Bacteroidota</taxon>
        <taxon>Bacteroidia</taxon>
        <taxon>Marinilabiliales</taxon>
        <taxon>Marinilabiliaceae</taxon>
        <taxon>Thermophagus</taxon>
    </lineage>
</organism>
<reference evidence="2 3" key="1">
    <citation type="submission" date="2016-10" db="EMBL/GenBank/DDBJ databases">
        <authorList>
            <person name="de Groot N.N."/>
        </authorList>
    </citation>
    <scope>NUCLEOTIDE SEQUENCE [LARGE SCALE GENOMIC DNA]</scope>
    <source>
        <strain evidence="2 3">DSM 19012</strain>
    </source>
</reference>
<dbReference type="InterPro" id="IPR050273">
    <property type="entry name" value="GppA/Ppx_hydrolase"/>
</dbReference>
<dbReference type="InParanoid" id="A0A1I1UFS5"/>
<dbReference type="eggNOG" id="COG0248">
    <property type="taxonomic scope" value="Bacteria"/>
</dbReference>
<dbReference type="CDD" id="cd24055">
    <property type="entry name" value="ASKHA_NBD_ChPPX-like"/>
    <property type="match status" value="1"/>
</dbReference>
<dbReference type="PANTHER" id="PTHR30005:SF0">
    <property type="entry name" value="RETROGRADE REGULATION PROTEIN 2"/>
    <property type="match status" value="1"/>
</dbReference>
<dbReference type="RefSeq" id="WP_010527276.1">
    <property type="nucleotide sequence ID" value="NZ_AFSL01000040.1"/>
</dbReference>
<evidence type="ECO:0000259" key="1">
    <source>
        <dbReference type="Pfam" id="PF02541"/>
    </source>
</evidence>
<dbReference type="SUPFAM" id="SSF53067">
    <property type="entry name" value="Actin-like ATPase domain"/>
    <property type="match status" value="2"/>
</dbReference>